<evidence type="ECO:0000256" key="2">
    <source>
        <dbReference type="ARBA" id="ARBA00023125"/>
    </source>
</evidence>
<evidence type="ECO:0000256" key="1">
    <source>
        <dbReference type="ARBA" id="ARBA00023015"/>
    </source>
</evidence>
<dbReference type="InterPro" id="IPR047796">
    <property type="entry name" value="SdpR-like_repress"/>
</dbReference>
<evidence type="ECO:0000259" key="4">
    <source>
        <dbReference type="PROSITE" id="PS50987"/>
    </source>
</evidence>
<organism evidence="5 6">
    <name type="scientific">Xylocopilactobacillus apis</name>
    <dbReference type="NCBI Taxonomy" id="2932183"/>
    <lineage>
        <taxon>Bacteria</taxon>
        <taxon>Bacillati</taxon>
        <taxon>Bacillota</taxon>
        <taxon>Bacilli</taxon>
        <taxon>Lactobacillales</taxon>
        <taxon>Lactobacillaceae</taxon>
        <taxon>Xylocopilactobacillus</taxon>
    </lineage>
</organism>
<gene>
    <name evidence="5" type="ORF">KIMC2_04620</name>
</gene>
<accession>A0AAU9D3B9</accession>
<evidence type="ECO:0000313" key="6">
    <source>
        <dbReference type="Proteomes" id="UP001321804"/>
    </source>
</evidence>
<dbReference type="PANTHER" id="PTHR33154">
    <property type="entry name" value="TRANSCRIPTIONAL REGULATOR, ARSR FAMILY"/>
    <property type="match status" value="1"/>
</dbReference>
<dbReference type="PROSITE" id="PS50987">
    <property type="entry name" value="HTH_ARSR_2"/>
    <property type="match status" value="1"/>
</dbReference>
<dbReference type="Proteomes" id="UP001321804">
    <property type="component" value="Chromosome"/>
</dbReference>
<evidence type="ECO:0000313" key="5">
    <source>
        <dbReference type="EMBL" id="BDR55900.1"/>
    </source>
</evidence>
<dbReference type="EMBL" id="AP026801">
    <property type="protein sequence ID" value="BDR55900.1"/>
    <property type="molecule type" value="Genomic_DNA"/>
</dbReference>
<keyword evidence="1" id="KW-0805">Transcription regulation</keyword>
<feature type="domain" description="HTH arsR-type" evidence="4">
    <location>
        <begin position="1"/>
        <end position="89"/>
    </location>
</feature>
<dbReference type="AlphaFoldDB" id="A0AAU9D3B9"/>
<keyword evidence="6" id="KW-1185">Reference proteome</keyword>
<dbReference type="Pfam" id="PF12840">
    <property type="entry name" value="HTH_20"/>
    <property type="match status" value="1"/>
</dbReference>
<dbReference type="InterPro" id="IPR036390">
    <property type="entry name" value="WH_DNA-bd_sf"/>
</dbReference>
<dbReference type="InterPro" id="IPR001845">
    <property type="entry name" value="HTH_ArsR_DNA-bd_dom"/>
</dbReference>
<protein>
    <submittedName>
        <fullName evidence="5">Transcriptional regulator</fullName>
    </submittedName>
</protein>
<sequence>MSLNETMKALADVQRREILEHLRNKPMSAGEIAANFDLSNATVSYHLKVLKKAGLITESREKNYIIYSLSASVFEDVMAWFYKIGGKKENEK</sequence>
<dbReference type="InterPro" id="IPR051081">
    <property type="entry name" value="HTH_MetalResp_TranReg"/>
</dbReference>
<proteinExistence type="predicted"/>
<dbReference type="InterPro" id="IPR011991">
    <property type="entry name" value="ArsR-like_HTH"/>
</dbReference>
<keyword evidence="2" id="KW-0238">DNA-binding</keyword>
<dbReference type="GO" id="GO:0003677">
    <property type="term" value="F:DNA binding"/>
    <property type="evidence" value="ECO:0007669"/>
    <property type="project" value="UniProtKB-KW"/>
</dbReference>
<dbReference type="NCBIfam" id="NF033789">
    <property type="entry name" value="repress_SdpR"/>
    <property type="match status" value="1"/>
</dbReference>
<dbReference type="KEGG" id="xak:KIMC2_04620"/>
<dbReference type="NCBIfam" id="NF033788">
    <property type="entry name" value="HTH_metalloreg"/>
    <property type="match status" value="1"/>
</dbReference>
<dbReference type="InterPro" id="IPR036388">
    <property type="entry name" value="WH-like_DNA-bd_sf"/>
</dbReference>
<dbReference type="CDD" id="cd00090">
    <property type="entry name" value="HTH_ARSR"/>
    <property type="match status" value="1"/>
</dbReference>
<dbReference type="GO" id="GO:0003700">
    <property type="term" value="F:DNA-binding transcription factor activity"/>
    <property type="evidence" value="ECO:0007669"/>
    <property type="project" value="InterPro"/>
</dbReference>
<name>A0AAU9D3B9_9LACO</name>
<keyword evidence="3" id="KW-0804">Transcription</keyword>
<reference evidence="5 6" key="1">
    <citation type="journal article" date="2023" name="Microbiol. Spectr.">
        <title>Symbiosis of Carpenter Bees with Uncharacterized Lactic Acid Bacteria Showing NAD Auxotrophy.</title>
        <authorList>
            <person name="Kawasaki S."/>
            <person name="Ozawa K."/>
            <person name="Mori T."/>
            <person name="Yamamoto A."/>
            <person name="Ito M."/>
            <person name="Ohkuma M."/>
            <person name="Sakamoto M."/>
            <person name="Matsutani M."/>
        </authorList>
    </citation>
    <scope>NUCLEOTIDE SEQUENCE [LARGE SCALE GENOMIC DNA]</scope>
    <source>
        <strain evidence="5 6">KimC2</strain>
    </source>
</reference>
<evidence type="ECO:0000256" key="3">
    <source>
        <dbReference type="ARBA" id="ARBA00023163"/>
    </source>
</evidence>
<dbReference type="RefSeq" id="WP_317697618.1">
    <property type="nucleotide sequence ID" value="NZ_AP026801.1"/>
</dbReference>
<dbReference type="PRINTS" id="PR00778">
    <property type="entry name" value="HTHARSR"/>
</dbReference>
<dbReference type="SMART" id="SM00418">
    <property type="entry name" value="HTH_ARSR"/>
    <property type="match status" value="1"/>
</dbReference>
<dbReference type="Gene3D" id="1.10.10.10">
    <property type="entry name" value="Winged helix-like DNA-binding domain superfamily/Winged helix DNA-binding domain"/>
    <property type="match status" value="1"/>
</dbReference>
<dbReference type="SUPFAM" id="SSF46785">
    <property type="entry name" value="Winged helix' DNA-binding domain"/>
    <property type="match status" value="1"/>
</dbReference>
<dbReference type="PANTHER" id="PTHR33154:SF33">
    <property type="entry name" value="TRANSCRIPTIONAL REPRESSOR SDPR"/>
    <property type="match status" value="1"/>
</dbReference>